<keyword evidence="4 7" id="KW-0812">Transmembrane</keyword>
<dbReference type="Gene3D" id="1.20.1250.20">
    <property type="entry name" value="MFS general substrate transporter like domains"/>
    <property type="match status" value="1"/>
</dbReference>
<dbReference type="AlphaFoldDB" id="A0A517DW21"/>
<feature type="transmembrane region" description="Helical" evidence="7">
    <location>
        <begin position="42"/>
        <end position="64"/>
    </location>
</feature>
<dbReference type="RefSeq" id="WP_144351034.1">
    <property type="nucleotide sequence ID" value="NZ_CP036259.1"/>
</dbReference>
<dbReference type="InterPro" id="IPR020846">
    <property type="entry name" value="MFS_dom"/>
</dbReference>
<evidence type="ECO:0000256" key="1">
    <source>
        <dbReference type="ARBA" id="ARBA00004651"/>
    </source>
</evidence>
<dbReference type="EMBL" id="CP036259">
    <property type="protein sequence ID" value="QDR81555.1"/>
    <property type="molecule type" value="Genomic_DNA"/>
</dbReference>
<evidence type="ECO:0000256" key="4">
    <source>
        <dbReference type="ARBA" id="ARBA00022692"/>
    </source>
</evidence>
<evidence type="ECO:0000259" key="8">
    <source>
        <dbReference type="PROSITE" id="PS50850"/>
    </source>
</evidence>
<dbReference type="InterPro" id="IPR036259">
    <property type="entry name" value="MFS_trans_sf"/>
</dbReference>
<evidence type="ECO:0000256" key="3">
    <source>
        <dbReference type="ARBA" id="ARBA00022475"/>
    </source>
</evidence>
<reference evidence="9 10" key="1">
    <citation type="submission" date="2019-02" db="EMBL/GenBank/DDBJ databases">
        <title>Closed genome of Sporomusa termitida DSM 4440.</title>
        <authorList>
            <person name="Poehlein A."/>
            <person name="Daniel R."/>
        </authorList>
    </citation>
    <scope>NUCLEOTIDE SEQUENCE [LARGE SCALE GENOMIC DNA]</scope>
    <source>
        <strain evidence="9 10">DSM 4440</strain>
    </source>
</reference>
<dbReference type="PROSITE" id="PS50850">
    <property type="entry name" value="MFS"/>
    <property type="match status" value="1"/>
</dbReference>
<evidence type="ECO:0000256" key="5">
    <source>
        <dbReference type="ARBA" id="ARBA00022989"/>
    </source>
</evidence>
<feature type="domain" description="Major facilitator superfamily (MFS) profile" evidence="8">
    <location>
        <begin position="6"/>
        <end position="384"/>
    </location>
</feature>
<feature type="transmembrane region" description="Helical" evidence="7">
    <location>
        <begin position="297"/>
        <end position="318"/>
    </location>
</feature>
<dbReference type="InterPro" id="IPR011701">
    <property type="entry name" value="MFS"/>
</dbReference>
<name>A0A517DW21_9FIRM</name>
<feature type="transmembrane region" description="Helical" evidence="7">
    <location>
        <begin position="271"/>
        <end position="291"/>
    </location>
</feature>
<keyword evidence="2" id="KW-0813">Transport</keyword>
<dbReference type="InterPro" id="IPR050189">
    <property type="entry name" value="MFS_Efflux_Transporters"/>
</dbReference>
<feature type="transmembrane region" description="Helical" evidence="7">
    <location>
        <begin position="361"/>
        <end position="379"/>
    </location>
</feature>
<evidence type="ECO:0000256" key="2">
    <source>
        <dbReference type="ARBA" id="ARBA00022448"/>
    </source>
</evidence>
<organism evidence="9 10">
    <name type="scientific">Sporomusa termitida</name>
    <dbReference type="NCBI Taxonomy" id="2377"/>
    <lineage>
        <taxon>Bacteria</taxon>
        <taxon>Bacillati</taxon>
        <taxon>Bacillota</taxon>
        <taxon>Negativicutes</taxon>
        <taxon>Selenomonadales</taxon>
        <taxon>Sporomusaceae</taxon>
        <taxon>Sporomusa</taxon>
    </lineage>
</organism>
<dbReference type="KEGG" id="sted:SPTER_29410"/>
<dbReference type="GO" id="GO:0005886">
    <property type="term" value="C:plasma membrane"/>
    <property type="evidence" value="ECO:0007669"/>
    <property type="project" value="UniProtKB-SubCell"/>
</dbReference>
<feature type="transmembrane region" description="Helical" evidence="7">
    <location>
        <begin position="161"/>
        <end position="179"/>
    </location>
</feature>
<dbReference type="PANTHER" id="PTHR43124:SF3">
    <property type="entry name" value="CHLORAMPHENICOL EFFLUX PUMP RV0191"/>
    <property type="match status" value="1"/>
</dbReference>
<dbReference type="Gene3D" id="1.20.1720.10">
    <property type="entry name" value="Multidrug resistance protein D"/>
    <property type="match status" value="1"/>
</dbReference>
<dbReference type="SUPFAM" id="SSF103473">
    <property type="entry name" value="MFS general substrate transporter"/>
    <property type="match status" value="1"/>
</dbReference>
<feature type="transmembrane region" description="Helical" evidence="7">
    <location>
        <begin position="209"/>
        <end position="233"/>
    </location>
</feature>
<dbReference type="CDD" id="cd17325">
    <property type="entry name" value="MFS_MdtG_SLC18_like"/>
    <property type="match status" value="1"/>
</dbReference>
<protein>
    <submittedName>
        <fullName evidence="9">Multidrug resistance protein</fullName>
    </submittedName>
</protein>
<evidence type="ECO:0000256" key="6">
    <source>
        <dbReference type="ARBA" id="ARBA00023136"/>
    </source>
</evidence>
<dbReference type="PANTHER" id="PTHR43124">
    <property type="entry name" value="PURINE EFFLUX PUMP PBUE"/>
    <property type="match status" value="1"/>
</dbReference>
<evidence type="ECO:0000313" key="9">
    <source>
        <dbReference type="EMBL" id="QDR81555.1"/>
    </source>
</evidence>
<feature type="transmembrane region" description="Helical" evidence="7">
    <location>
        <begin position="71"/>
        <end position="89"/>
    </location>
</feature>
<evidence type="ECO:0000313" key="10">
    <source>
        <dbReference type="Proteomes" id="UP000320776"/>
    </source>
</evidence>
<proteinExistence type="predicted"/>
<keyword evidence="3" id="KW-1003">Cell membrane</keyword>
<comment type="subcellular location">
    <subcellularLocation>
        <location evidence="1">Cell membrane</location>
        <topology evidence="1">Multi-pass membrane protein</topology>
    </subcellularLocation>
</comment>
<accession>A0A517DW21</accession>
<keyword evidence="5 7" id="KW-1133">Transmembrane helix</keyword>
<feature type="transmembrane region" description="Helical" evidence="7">
    <location>
        <begin position="245"/>
        <end position="264"/>
    </location>
</feature>
<dbReference type="Proteomes" id="UP000320776">
    <property type="component" value="Chromosome"/>
</dbReference>
<keyword evidence="10" id="KW-1185">Reference proteome</keyword>
<feature type="transmembrane region" description="Helical" evidence="7">
    <location>
        <begin position="330"/>
        <end position="349"/>
    </location>
</feature>
<gene>
    <name evidence="9" type="ORF">SPTER_29410</name>
</gene>
<dbReference type="GO" id="GO:0022857">
    <property type="term" value="F:transmembrane transporter activity"/>
    <property type="evidence" value="ECO:0007669"/>
    <property type="project" value="InterPro"/>
</dbReference>
<feature type="transmembrane region" description="Helical" evidence="7">
    <location>
        <begin position="95"/>
        <end position="118"/>
    </location>
</feature>
<dbReference type="Pfam" id="PF07690">
    <property type="entry name" value="MFS_1"/>
    <property type="match status" value="1"/>
</dbReference>
<keyword evidence="6 7" id="KW-0472">Membrane</keyword>
<feature type="transmembrane region" description="Helical" evidence="7">
    <location>
        <begin position="130"/>
        <end position="149"/>
    </location>
</feature>
<evidence type="ECO:0000256" key="7">
    <source>
        <dbReference type="SAM" id="Phobius"/>
    </source>
</evidence>
<sequence>MQKHYQLFLLSLAVFLLMTGDGMVLALLPKVVITQTNSSASVWYLAAAYALAQVLSQLPVGLLADRWGSKPFILLGYMLSTLAGLLFYFTNNVYLLLLGRVLQGIGEAPLLSLVPALLSVRYFANKGKAIGVYNAAIYLGLTLGPGFRVLLLKDWSDQQVFLLYAVFCFISMLIIGYGLQPSGDRRPTTGETISPSDYLLLIKNPQLAAVLWGITLYGAGFGLFMTVIPAFLLTVKGYSQASINLFFSAFYIAISLAQLTIGYLSDRLGRLLFMVTGMLVAAAGIAAAVYFHYFALTLILCFASFGLGAYYLASMAFLTERVPAGCKGAIAGIYYLFWGIGMFWGPMLLSGYIQATGYQSGFQLFSVMLLLQVILLLMTKSTPARLKSLS</sequence>
<dbReference type="OrthoDB" id="6360at2"/>